<feature type="chain" id="PRO_5011475621" evidence="2">
    <location>
        <begin position="23"/>
        <end position="1149"/>
    </location>
</feature>
<feature type="signal peptide" evidence="2">
    <location>
        <begin position="1"/>
        <end position="22"/>
    </location>
</feature>
<dbReference type="InterPro" id="IPR011990">
    <property type="entry name" value="TPR-like_helical_dom_sf"/>
</dbReference>
<evidence type="ECO:0000313" key="4">
    <source>
        <dbReference type="EMBL" id="SFF52206.1"/>
    </source>
</evidence>
<keyword evidence="5" id="KW-1185">Reference proteome</keyword>
<keyword evidence="1" id="KW-0802">TPR repeat</keyword>
<dbReference type="RefSeq" id="WP_091549116.1">
    <property type="nucleotide sequence ID" value="NZ_FONY01000047.1"/>
</dbReference>
<sequence length="1149" mass="132409">MKTLYYFLLSCWLIMLVNVALAQQKEQLPPKLQRAFNQYYVGQRLQKQNFLDSASKFYSKALPVFESYKRYYYQLQCLSLLSENHFFTEKYTQSEIFADSLLNVVARKKFLKNRSGLRSVAIEKSADVLSIKSRITYQKRDFENGVLFSQEAINHLLSPKNKNWKKVSENYLHISKLHHALGHYDRAIGSLDTTLDLYVQYQAENLKAIFQISKLLAENYIEVGNTVQAQEHIAQAMGIFEKIDDKNDDLFTQNYPLAWQTYLFGQIQDYKGNYDSALFLHKQALNEYLAKPQSSVEFTALAYLNIGIAYQKKGLYYRALEYEQKALQVLADVSREFQLTEAKIFDHLGLVYALMGDIDQAIYYQEKSLQIREEKLSANHPEKAWGALHLGETYFLRKMYAKAEKYYLQALYICEDALQPTHPLFAAIYNSIGVLAQAQKRGEFASAHFKKALDIYEKTLHQPQHPAIAKIYDNLSLLFEQEKKYIEAMEYSLKSLGIYETVLGLKHPALGEGYYHLGLISEQLQKPKEALNYYQKAVNAIVPDFESKDLYALPSLKNVLADNLLLEILSNKANLIQKQAKNDSNLLIKALQTYSLCAELIDKMRNGYKAEGSKLFLSQHSIPLYEAGIELSLKIYELTQDTKYYAEAFAFSEKSKAGVLRAAIADSKAKRVAGIPDSLIDYEQQLRADLSLLDKAFFKEQEKKELADHEKVVKLRNQIFEQKAKYDKLIDFLENAYPEYYMLKYETYKVDIQQVIEKLLKHRKDKFTLVEYFVGNEHIYIFTASEQGYRIRKMPKNQNFEATLRGFRASIIYKVPEKIYEYSTLLYKQLFQPAESQIISNNVLIIPDATLGNIPFEALISDQNKEKAMEYLEKAEFHKLPYLIKKYKISYAYSSILLLEDKENTGIAENDYLGFAPVFTDSLERGDIFAQRTLSDEDSTVIDIEIPRDIFMEGRFISALPGTEQEVKNIATFFDKQKRKSLIFTKKEAKEEIIKSNILGNYKYLHFATHGFVSMEEPNFSGLLLFPQPNSKEDGVLYANEIYALKLNADLVVLSACETGIGKVIRGEGVIGLSRSFLFAGAKNIVVSLWKVADQSTANLMTQFYKRMLKDKKLNKSDALHQAKLDLIKTKHHAMPYYWASFVLVGNKL</sequence>
<proteinExistence type="predicted"/>
<dbReference type="AlphaFoldDB" id="A0A1I2JH96"/>
<feature type="domain" description="CHAT" evidence="3">
    <location>
        <begin position="822"/>
        <end position="1147"/>
    </location>
</feature>
<dbReference type="Pfam" id="PF13374">
    <property type="entry name" value="TPR_10"/>
    <property type="match status" value="1"/>
</dbReference>
<organism evidence="4 5">
    <name type="scientific">Thermoflexibacter ruber</name>
    <dbReference type="NCBI Taxonomy" id="1003"/>
    <lineage>
        <taxon>Bacteria</taxon>
        <taxon>Pseudomonadati</taxon>
        <taxon>Bacteroidota</taxon>
        <taxon>Cytophagia</taxon>
        <taxon>Cytophagales</taxon>
        <taxon>Thermoflexibacteraceae</taxon>
        <taxon>Thermoflexibacter</taxon>
    </lineage>
</organism>
<dbReference type="InterPro" id="IPR019734">
    <property type="entry name" value="TPR_rpt"/>
</dbReference>
<dbReference type="SUPFAM" id="SSF48452">
    <property type="entry name" value="TPR-like"/>
    <property type="match status" value="4"/>
</dbReference>
<dbReference type="Pfam" id="PF13424">
    <property type="entry name" value="TPR_12"/>
    <property type="match status" value="2"/>
</dbReference>
<dbReference type="Gene3D" id="1.25.40.10">
    <property type="entry name" value="Tetratricopeptide repeat domain"/>
    <property type="match status" value="4"/>
</dbReference>
<gene>
    <name evidence="4" type="ORF">SAMN04488541_104714</name>
</gene>
<dbReference type="Pfam" id="PF12770">
    <property type="entry name" value="CHAT"/>
    <property type="match status" value="1"/>
</dbReference>
<dbReference type="PANTHER" id="PTHR10098:SF108">
    <property type="entry name" value="TETRATRICOPEPTIDE REPEAT PROTEIN 28"/>
    <property type="match status" value="1"/>
</dbReference>
<evidence type="ECO:0000256" key="1">
    <source>
        <dbReference type="PROSITE-ProRule" id="PRU00339"/>
    </source>
</evidence>
<dbReference type="InterPro" id="IPR024983">
    <property type="entry name" value="CHAT_dom"/>
</dbReference>
<accession>A0A1I2JH96</accession>
<dbReference type="Proteomes" id="UP000199513">
    <property type="component" value="Unassembled WGS sequence"/>
</dbReference>
<feature type="repeat" description="TPR" evidence="1">
    <location>
        <begin position="342"/>
        <end position="375"/>
    </location>
</feature>
<dbReference type="STRING" id="1003.SAMN04488541_104714"/>
<feature type="repeat" description="TPR" evidence="1">
    <location>
        <begin position="300"/>
        <end position="333"/>
    </location>
</feature>
<evidence type="ECO:0000256" key="2">
    <source>
        <dbReference type="SAM" id="SignalP"/>
    </source>
</evidence>
<protein>
    <submittedName>
        <fullName evidence="4">CHAT domain-containing protein</fullName>
    </submittedName>
</protein>
<reference evidence="4 5" key="1">
    <citation type="submission" date="2016-10" db="EMBL/GenBank/DDBJ databases">
        <authorList>
            <person name="de Groot N.N."/>
        </authorList>
    </citation>
    <scope>NUCLEOTIDE SEQUENCE [LARGE SCALE GENOMIC DNA]</scope>
    <source>
        <strain>GEY</strain>
        <strain evidence="5">DSM 9560</strain>
    </source>
</reference>
<keyword evidence="2" id="KW-0732">Signal</keyword>
<dbReference type="OrthoDB" id="1489296at2"/>
<evidence type="ECO:0000313" key="5">
    <source>
        <dbReference type="Proteomes" id="UP000199513"/>
    </source>
</evidence>
<dbReference type="SMART" id="SM00028">
    <property type="entry name" value="TPR"/>
    <property type="match status" value="8"/>
</dbReference>
<name>A0A1I2JH96_9BACT</name>
<dbReference type="Pfam" id="PF13181">
    <property type="entry name" value="TPR_8"/>
    <property type="match status" value="1"/>
</dbReference>
<dbReference type="PROSITE" id="PS50005">
    <property type="entry name" value="TPR"/>
    <property type="match status" value="2"/>
</dbReference>
<evidence type="ECO:0000259" key="3">
    <source>
        <dbReference type="Pfam" id="PF12770"/>
    </source>
</evidence>
<dbReference type="EMBL" id="FONY01000047">
    <property type="protein sequence ID" value="SFF52206.1"/>
    <property type="molecule type" value="Genomic_DNA"/>
</dbReference>
<dbReference type="PANTHER" id="PTHR10098">
    <property type="entry name" value="RAPSYN-RELATED"/>
    <property type="match status" value="1"/>
</dbReference>